<proteinExistence type="inferred from homology"/>
<dbReference type="EMBL" id="PDZR01000001">
    <property type="protein sequence ID" value="PNG27856.1"/>
    <property type="molecule type" value="Genomic_DNA"/>
</dbReference>
<accession>A0A2J7TM55</accession>
<sequence length="247" mass="27282">MEWRDDGLIIGVRQYGEASVILEAMTRGHGRHLGLVRGGRSQRMRAVLQPGNSAELVWRARLDEQLGTWAVEPTQLRAATLMASAEALHAVGLICALLRLIAERDPHPDLYETAVLIAGHIGDERLAPLLVRLEIEILRETGFGLDLSRCAATGAREDLAYVSPKSGRAVSLAAGAPYRERLLPLPPFLREEAPDGEPTPQDVLDGFSLTGFFLKRDVFTPRGQGMPEARRAYLAEFSKRQEHFPTE</sequence>
<feature type="domain" description="DNA replication/recombination mediator RecO N-terminal" evidence="8">
    <location>
        <begin position="1"/>
        <end position="69"/>
    </location>
</feature>
<evidence type="ECO:0000256" key="2">
    <source>
        <dbReference type="ARBA" id="ARBA00021310"/>
    </source>
</evidence>
<comment type="function">
    <text evidence="7">Involved in DNA repair and RecF pathway recombination.</text>
</comment>
<keyword evidence="3 7" id="KW-0227">DNA damage</keyword>
<name>A0A2J7TM55_METSI</name>
<keyword evidence="4 7" id="KW-0233">DNA recombination</keyword>
<dbReference type="OrthoDB" id="9804792at2"/>
<dbReference type="GO" id="GO:0006302">
    <property type="term" value="P:double-strand break repair"/>
    <property type="evidence" value="ECO:0007669"/>
    <property type="project" value="TreeGrafter"/>
</dbReference>
<dbReference type="NCBIfam" id="TIGR00613">
    <property type="entry name" value="reco"/>
    <property type="match status" value="1"/>
</dbReference>
<evidence type="ECO:0000256" key="7">
    <source>
        <dbReference type="HAMAP-Rule" id="MF_00201"/>
    </source>
</evidence>
<dbReference type="AlphaFoldDB" id="A0A2J7TM55"/>
<dbReference type="GO" id="GO:0043590">
    <property type="term" value="C:bacterial nucleoid"/>
    <property type="evidence" value="ECO:0007669"/>
    <property type="project" value="TreeGrafter"/>
</dbReference>
<dbReference type="Proteomes" id="UP000236286">
    <property type="component" value="Unassembled WGS sequence"/>
</dbReference>
<evidence type="ECO:0000256" key="3">
    <source>
        <dbReference type="ARBA" id="ARBA00022763"/>
    </source>
</evidence>
<evidence type="ECO:0000259" key="8">
    <source>
        <dbReference type="Pfam" id="PF11967"/>
    </source>
</evidence>
<dbReference type="Gene3D" id="2.40.50.140">
    <property type="entry name" value="Nucleic acid-binding proteins"/>
    <property type="match status" value="1"/>
</dbReference>
<dbReference type="Gene3D" id="1.20.1440.120">
    <property type="entry name" value="Recombination protein O, C-terminal domain"/>
    <property type="match status" value="1"/>
</dbReference>
<protein>
    <recommendedName>
        <fullName evidence="2 7">DNA repair protein RecO</fullName>
    </recommendedName>
    <alternativeName>
        <fullName evidence="6 7">Recombination protein O</fullName>
    </alternativeName>
</protein>
<reference evidence="9 10" key="1">
    <citation type="submission" date="2017-10" db="EMBL/GenBank/DDBJ databases">
        <title>Genome announcement of Methylocella silvestris TVC from permafrost.</title>
        <authorList>
            <person name="Wang J."/>
            <person name="Geng K."/>
            <person name="Ul-Haque F."/>
            <person name="Crombie A.T."/>
            <person name="Street L.E."/>
            <person name="Wookey P.A."/>
            <person name="Murrell J.C."/>
            <person name="Pratscher J."/>
        </authorList>
    </citation>
    <scope>NUCLEOTIDE SEQUENCE [LARGE SCALE GENOMIC DNA]</scope>
    <source>
        <strain evidence="9 10">TVC</strain>
    </source>
</reference>
<dbReference type="RefSeq" id="WP_102842165.1">
    <property type="nucleotide sequence ID" value="NZ_PDZR01000001.1"/>
</dbReference>
<evidence type="ECO:0000313" key="9">
    <source>
        <dbReference type="EMBL" id="PNG27856.1"/>
    </source>
</evidence>
<dbReference type="SUPFAM" id="SSF57863">
    <property type="entry name" value="ArfGap/RecO-like zinc finger"/>
    <property type="match status" value="1"/>
</dbReference>
<dbReference type="InterPro" id="IPR003717">
    <property type="entry name" value="RecO"/>
</dbReference>
<dbReference type="Pfam" id="PF02565">
    <property type="entry name" value="RecO_C"/>
    <property type="match status" value="1"/>
</dbReference>
<dbReference type="InterPro" id="IPR037278">
    <property type="entry name" value="ARFGAP/RecO"/>
</dbReference>
<comment type="similarity">
    <text evidence="1 7">Belongs to the RecO family.</text>
</comment>
<dbReference type="GO" id="GO:0006310">
    <property type="term" value="P:DNA recombination"/>
    <property type="evidence" value="ECO:0007669"/>
    <property type="project" value="UniProtKB-UniRule"/>
</dbReference>
<dbReference type="HAMAP" id="MF_00201">
    <property type="entry name" value="RecO"/>
    <property type="match status" value="1"/>
</dbReference>
<dbReference type="PANTHER" id="PTHR33991">
    <property type="entry name" value="DNA REPAIR PROTEIN RECO"/>
    <property type="match status" value="1"/>
</dbReference>
<organism evidence="9 10">
    <name type="scientific">Methylocella silvestris</name>
    <dbReference type="NCBI Taxonomy" id="199596"/>
    <lineage>
        <taxon>Bacteria</taxon>
        <taxon>Pseudomonadati</taxon>
        <taxon>Pseudomonadota</taxon>
        <taxon>Alphaproteobacteria</taxon>
        <taxon>Hyphomicrobiales</taxon>
        <taxon>Beijerinckiaceae</taxon>
        <taxon>Methylocella</taxon>
    </lineage>
</organism>
<gene>
    <name evidence="7" type="primary">recO</name>
    <name evidence="9" type="ORF">CR492_02900</name>
</gene>
<evidence type="ECO:0000313" key="10">
    <source>
        <dbReference type="Proteomes" id="UP000236286"/>
    </source>
</evidence>
<dbReference type="PANTHER" id="PTHR33991:SF1">
    <property type="entry name" value="DNA REPAIR PROTEIN RECO"/>
    <property type="match status" value="1"/>
</dbReference>
<dbReference type="InterPro" id="IPR042242">
    <property type="entry name" value="RecO_C"/>
</dbReference>
<dbReference type="SUPFAM" id="SSF50249">
    <property type="entry name" value="Nucleic acid-binding proteins"/>
    <property type="match status" value="1"/>
</dbReference>
<dbReference type="InterPro" id="IPR022572">
    <property type="entry name" value="DNA_rep/recomb_RecO_N"/>
</dbReference>
<dbReference type="Pfam" id="PF11967">
    <property type="entry name" value="RecO_N"/>
    <property type="match status" value="1"/>
</dbReference>
<evidence type="ECO:0000256" key="1">
    <source>
        <dbReference type="ARBA" id="ARBA00007452"/>
    </source>
</evidence>
<evidence type="ECO:0000256" key="5">
    <source>
        <dbReference type="ARBA" id="ARBA00023204"/>
    </source>
</evidence>
<comment type="caution">
    <text evidence="9">The sequence shown here is derived from an EMBL/GenBank/DDBJ whole genome shotgun (WGS) entry which is preliminary data.</text>
</comment>
<keyword evidence="5 7" id="KW-0234">DNA repair</keyword>
<evidence type="ECO:0000256" key="4">
    <source>
        <dbReference type="ARBA" id="ARBA00023172"/>
    </source>
</evidence>
<evidence type="ECO:0000256" key="6">
    <source>
        <dbReference type="ARBA" id="ARBA00033409"/>
    </source>
</evidence>
<dbReference type="InterPro" id="IPR012340">
    <property type="entry name" value="NA-bd_OB-fold"/>
</dbReference>